<dbReference type="EMBL" id="GGEC01027538">
    <property type="protein sequence ID" value="MBX08022.1"/>
    <property type="molecule type" value="Transcribed_RNA"/>
</dbReference>
<evidence type="ECO:0000259" key="4">
    <source>
        <dbReference type="Pfam" id="PF12146"/>
    </source>
</evidence>
<reference evidence="5" key="1">
    <citation type="submission" date="2018-02" db="EMBL/GenBank/DDBJ databases">
        <title>Rhizophora mucronata_Transcriptome.</title>
        <authorList>
            <person name="Meera S.P."/>
            <person name="Sreeshan A."/>
            <person name="Augustine A."/>
        </authorList>
    </citation>
    <scope>NUCLEOTIDE SEQUENCE</scope>
    <source>
        <tissue evidence="5">Leaf</tissue>
    </source>
</reference>
<protein>
    <submittedName>
        <fullName evidence="5">Catalytic</fullName>
    </submittedName>
</protein>
<keyword evidence="3" id="KW-0012">Acyltransferase</keyword>
<dbReference type="PANTHER" id="PTHR22753:SF14">
    <property type="entry name" value="MONOACYLGLYCEROL_DIACYLGLYCEROL O-ACYLTRANSFERASE"/>
    <property type="match status" value="1"/>
</dbReference>
<evidence type="ECO:0000256" key="2">
    <source>
        <dbReference type="ARBA" id="ARBA00022679"/>
    </source>
</evidence>
<dbReference type="GO" id="GO:0016020">
    <property type="term" value="C:membrane"/>
    <property type="evidence" value="ECO:0007669"/>
    <property type="project" value="TreeGrafter"/>
</dbReference>
<proteinExistence type="inferred from homology"/>
<dbReference type="InterPro" id="IPR029058">
    <property type="entry name" value="AB_hydrolase_fold"/>
</dbReference>
<dbReference type="GO" id="GO:0004144">
    <property type="term" value="F:diacylglycerol O-acyltransferase activity"/>
    <property type="evidence" value="ECO:0007669"/>
    <property type="project" value="UniProtKB-ARBA"/>
</dbReference>
<organism evidence="5">
    <name type="scientific">Rhizophora mucronata</name>
    <name type="common">Asiatic mangrove</name>
    <dbReference type="NCBI Taxonomy" id="61149"/>
    <lineage>
        <taxon>Eukaryota</taxon>
        <taxon>Viridiplantae</taxon>
        <taxon>Streptophyta</taxon>
        <taxon>Embryophyta</taxon>
        <taxon>Tracheophyta</taxon>
        <taxon>Spermatophyta</taxon>
        <taxon>Magnoliopsida</taxon>
        <taxon>eudicotyledons</taxon>
        <taxon>Gunneridae</taxon>
        <taxon>Pentapetalae</taxon>
        <taxon>rosids</taxon>
        <taxon>fabids</taxon>
        <taxon>Malpighiales</taxon>
        <taxon>Rhizophoraceae</taxon>
        <taxon>Rhizophora</taxon>
    </lineage>
</organism>
<name>A0A2P2KQN3_RHIMU</name>
<feature type="domain" description="Serine aminopeptidase S33" evidence="4">
    <location>
        <begin position="187"/>
        <end position="392"/>
    </location>
</feature>
<dbReference type="Pfam" id="PF12146">
    <property type="entry name" value="Hydrolase_4"/>
    <property type="match status" value="1"/>
</dbReference>
<dbReference type="SUPFAM" id="SSF53474">
    <property type="entry name" value="alpha/beta-Hydrolases"/>
    <property type="match status" value="1"/>
</dbReference>
<dbReference type="AlphaFoldDB" id="A0A2P2KQN3"/>
<dbReference type="InterPro" id="IPR007130">
    <property type="entry name" value="DAGAT"/>
</dbReference>
<dbReference type="CDD" id="cd07987">
    <property type="entry name" value="LPLAT_MGAT-like"/>
    <property type="match status" value="1"/>
</dbReference>
<keyword evidence="2" id="KW-0808">Transferase</keyword>
<dbReference type="GO" id="GO:0019432">
    <property type="term" value="P:triglyceride biosynthetic process"/>
    <property type="evidence" value="ECO:0007669"/>
    <property type="project" value="UniProtKB-ARBA"/>
</dbReference>
<evidence type="ECO:0000256" key="3">
    <source>
        <dbReference type="ARBA" id="ARBA00023315"/>
    </source>
</evidence>
<evidence type="ECO:0000256" key="1">
    <source>
        <dbReference type="ARBA" id="ARBA00005420"/>
    </source>
</evidence>
<sequence length="722" mass="80828">MSSIATFRVSPLFTINPEIRPQFPLRVQCLDGSDSTVLSSDSLVANGTSFTGEKEKNTAIFHGSTEDKTKSGIPNDGGNGRLKSRVEKTWLKDVISNDLEALWDDGYGTKTIKDYLDGAKEFSRTDGGPPRWFCPIECGKPLKNSPILLFLPGMDGVGLGLTLHHKALGKAFEVWCLHIPVYDRTPFKELVEYVEETVRQEHASSPDKPIYLVGDSFGGCLALAVAARNPKIDLVLVLANPATSFGRSQLQPLFPILEALPNELHIAVPYLLSFVLGNPMKMATVDIDNRLPPRLQSEKLSANLIALLPRLSDLPDIIAKDTLVWKLKLLKSAAAYTNSRLHAVKAEVLVLASGQDYMLPSGEEAQRLKSSLQNCKVRYFKENGHTILMEKNINLLTVIKGTGKYRRSQRTDLVSDFLPPSMSEFKHGFDNVGLLCFAACSAMFSTLDNGKIVKGLDGVPKEGPVLLVGYHMLMGMEMYCLAEEFLREKNIMVRGIAHPELFSEKLESSFKEFSLVDWIRVMGAVPVTATNLFKLLSTKSHVLLYPGGAREALHYKGEEHRIIWPDQPEFVRMAARFGATIVPFGAVGEDDVTELVLDYNDLMKIPLVNDYIRNATRNRINIRDESKGEVANQELFIPGLLPKVPGRFYFLFGKPIKTKGREEILQNKENANHLYLEIKSEVERIIDYLLNKRDKDPYRSIIDRTVYRALYTPVREVPAFEP</sequence>
<dbReference type="PANTHER" id="PTHR22753">
    <property type="entry name" value="TRANSMEMBRANE PROTEIN 68"/>
    <property type="match status" value="1"/>
</dbReference>
<accession>A0A2P2KQN3</accession>
<comment type="similarity">
    <text evidence="1">Belongs to the diacylglycerol acyltransferase family.</text>
</comment>
<dbReference type="Pfam" id="PF03982">
    <property type="entry name" value="DAGAT"/>
    <property type="match status" value="1"/>
</dbReference>
<evidence type="ECO:0000313" key="5">
    <source>
        <dbReference type="EMBL" id="MBX08022.1"/>
    </source>
</evidence>
<dbReference type="Gene3D" id="3.40.50.1820">
    <property type="entry name" value="alpha/beta hydrolase"/>
    <property type="match status" value="1"/>
</dbReference>
<dbReference type="InterPro" id="IPR022742">
    <property type="entry name" value="Hydrolase_4"/>
</dbReference>